<dbReference type="Pfam" id="PF04355">
    <property type="entry name" value="BamE"/>
    <property type="match status" value="1"/>
</dbReference>
<evidence type="ECO:0000256" key="2">
    <source>
        <dbReference type="ARBA" id="ARBA00023136"/>
    </source>
</evidence>
<reference evidence="5" key="1">
    <citation type="submission" date="2016-08" db="EMBL/GenBank/DDBJ databases">
        <authorList>
            <person name="Varghese N."/>
            <person name="Submissions Spin"/>
        </authorList>
    </citation>
    <scope>NUCLEOTIDE SEQUENCE [LARGE SCALE GENOMIC DNA]</scope>
    <source>
        <strain evidence="5">R-53144</strain>
    </source>
</reference>
<dbReference type="PROSITE" id="PS51257">
    <property type="entry name" value="PROKAR_LIPOPROTEIN"/>
    <property type="match status" value="1"/>
</dbReference>
<dbReference type="GO" id="GO:0019867">
    <property type="term" value="C:outer membrane"/>
    <property type="evidence" value="ECO:0007669"/>
    <property type="project" value="InterPro"/>
</dbReference>
<dbReference type="RefSeq" id="WP_091119018.1">
    <property type="nucleotide sequence ID" value="NZ_FMBA01000001.1"/>
</dbReference>
<sequence>MKNITKYLITLFLIIILSSCSQKNFVEHGTPLSKEKVRNIVEGSTTESQILSIFGEPINKTILNSNETQWTYQYTKKSSTSHMLIGETQYNIIEGKLDIIMSKGVVTWFNYDENQRQKKW</sequence>
<feature type="domain" description="Outer membrane protein assembly factor BamE" evidence="3">
    <location>
        <begin position="29"/>
        <end position="85"/>
    </location>
</feature>
<dbReference type="EMBL" id="FMBA01000001">
    <property type="protein sequence ID" value="SCB72501.1"/>
    <property type="molecule type" value="Genomic_DNA"/>
</dbReference>
<keyword evidence="1" id="KW-0732">Signal</keyword>
<dbReference type="Proteomes" id="UP000199698">
    <property type="component" value="Unassembled WGS sequence"/>
</dbReference>
<evidence type="ECO:0000313" key="5">
    <source>
        <dbReference type="Proteomes" id="UP000199698"/>
    </source>
</evidence>
<dbReference type="Gene3D" id="3.30.1450.10">
    <property type="match status" value="1"/>
</dbReference>
<keyword evidence="5" id="KW-1185">Reference proteome</keyword>
<dbReference type="InterPro" id="IPR007450">
    <property type="entry name" value="BamE_dom"/>
</dbReference>
<keyword evidence="2" id="KW-0472">Membrane</keyword>
<evidence type="ECO:0000259" key="3">
    <source>
        <dbReference type="Pfam" id="PF04355"/>
    </source>
</evidence>
<dbReference type="AlphaFoldDB" id="A0A1C3YQZ7"/>
<gene>
    <name evidence="4" type="ORF">GA0061080_100135</name>
</gene>
<dbReference type="OrthoDB" id="7067956at2"/>
<name>A0A1C3YQZ7_9GAMM</name>
<proteinExistence type="predicted"/>
<evidence type="ECO:0000256" key="1">
    <source>
        <dbReference type="ARBA" id="ARBA00022729"/>
    </source>
</evidence>
<accession>A0A1C3YQZ7</accession>
<evidence type="ECO:0000313" key="4">
    <source>
        <dbReference type="EMBL" id="SCB72501.1"/>
    </source>
</evidence>
<protein>
    <submittedName>
        <fullName evidence="4">SmpA / OmlA family protein</fullName>
    </submittedName>
</protein>
<dbReference type="InterPro" id="IPR037873">
    <property type="entry name" value="BamE-like"/>
</dbReference>
<organism evidence="4 5">
    <name type="scientific">Gilliamella intestini</name>
    <dbReference type="NCBI Taxonomy" id="1798183"/>
    <lineage>
        <taxon>Bacteria</taxon>
        <taxon>Pseudomonadati</taxon>
        <taxon>Pseudomonadota</taxon>
        <taxon>Gammaproteobacteria</taxon>
        <taxon>Orbales</taxon>
        <taxon>Orbaceae</taxon>
        <taxon>Gilliamella</taxon>
    </lineage>
</organism>